<feature type="transmembrane region" description="Helical" evidence="1">
    <location>
        <begin position="46"/>
        <end position="66"/>
    </location>
</feature>
<organism evidence="2 3">
    <name type="scientific">Niveibacterium microcysteis</name>
    <dbReference type="NCBI Taxonomy" id="2811415"/>
    <lineage>
        <taxon>Bacteria</taxon>
        <taxon>Pseudomonadati</taxon>
        <taxon>Pseudomonadota</taxon>
        <taxon>Betaproteobacteria</taxon>
        <taxon>Rhodocyclales</taxon>
        <taxon>Rhodocyclaceae</taxon>
        <taxon>Niveibacterium</taxon>
    </lineage>
</organism>
<proteinExistence type="predicted"/>
<sequence length="166" mass="17791">MTPQQIVAIAVRLFAVLCAASSANYFFIVPHQLTSANLGDQLPSALVYGGIYLALALGLWLFPMAVAHKIIPRTNFDNVVRVPGFEAARIGCALIGLWFFWSSLSYVASIVFRAMIVPGSASYFSSLTPEARADVYAVIAQMAFSAALVALSGRIAVYIAGRQVAE</sequence>
<dbReference type="EMBL" id="CP071060">
    <property type="protein sequence ID" value="QSI76660.1"/>
    <property type="molecule type" value="Genomic_DNA"/>
</dbReference>
<evidence type="ECO:0000313" key="3">
    <source>
        <dbReference type="Proteomes" id="UP000663570"/>
    </source>
</evidence>
<evidence type="ECO:0000256" key="1">
    <source>
        <dbReference type="SAM" id="Phobius"/>
    </source>
</evidence>
<keyword evidence="3" id="KW-1185">Reference proteome</keyword>
<feature type="transmembrane region" description="Helical" evidence="1">
    <location>
        <begin position="87"/>
        <end position="116"/>
    </location>
</feature>
<accession>A0ABX7M883</accession>
<name>A0ABX7M883_9RHOO</name>
<feature type="transmembrane region" description="Helical" evidence="1">
    <location>
        <begin position="136"/>
        <end position="160"/>
    </location>
</feature>
<dbReference type="RefSeq" id="WP_206254302.1">
    <property type="nucleotide sequence ID" value="NZ_CP071060.1"/>
</dbReference>
<dbReference type="Proteomes" id="UP000663570">
    <property type="component" value="Chromosome"/>
</dbReference>
<evidence type="ECO:0000313" key="2">
    <source>
        <dbReference type="EMBL" id="QSI76660.1"/>
    </source>
</evidence>
<keyword evidence="1" id="KW-0812">Transmembrane</keyword>
<keyword evidence="1" id="KW-0472">Membrane</keyword>
<reference evidence="2 3" key="1">
    <citation type="submission" date="2021-02" db="EMBL/GenBank/DDBJ databases">
        <title>Niveibacterium changnyeongensis HC41.</title>
        <authorList>
            <person name="Kang M."/>
        </authorList>
    </citation>
    <scope>NUCLEOTIDE SEQUENCE [LARGE SCALE GENOMIC DNA]</scope>
    <source>
        <strain evidence="2 3">HC41</strain>
    </source>
</reference>
<gene>
    <name evidence="2" type="ORF">JY500_19715</name>
</gene>
<protein>
    <submittedName>
        <fullName evidence="2">Uncharacterized protein</fullName>
    </submittedName>
</protein>
<keyword evidence="1" id="KW-1133">Transmembrane helix</keyword>